<organism evidence="1">
    <name type="scientific">bioreactor metagenome</name>
    <dbReference type="NCBI Taxonomy" id="1076179"/>
    <lineage>
        <taxon>unclassified sequences</taxon>
        <taxon>metagenomes</taxon>
        <taxon>ecological metagenomes</taxon>
    </lineage>
</organism>
<evidence type="ECO:0008006" key="2">
    <source>
        <dbReference type="Google" id="ProtNLM"/>
    </source>
</evidence>
<comment type="caution">
    <text evidence="1">The sequence shown here is derived from an EMBL/GenBank/DDBJ whole genome shotgun (WGS) entry which is preliminary data.</text>
</comment>
<dbReference type="Pfam" id="PF06041">
    <property type="entry name" value="DUF924"/>
    <property type="match status" value="1"/>
</dbReference>
<proteinExistence type="predicted"/>
<dbReference type="InterPro" id="IPR011990">
    <property type="entry name" value="TPR-like_helical_dom_sf"/>
</dbReference>
<dbReference type="InterPro" id="IPR010323">
    <property type="entry name" value="DUF924"/>
</dbReference>
<evidence type="ECO:0000313" key="1">
    <source>
        <dbReference type="EMBL" id="MPN59488.1"/>
    </source>
</evidence>
<reference evidence="1" key="1">
    <citation type="submission" date="2019-08" db="EMBL/GenBank/DDBJ databases">
        <authorList>
            <person name="Kucharzyk K."/>
            <person name="Murdoch R.W."/>
            <person name="Higgins S."/>
            <person name="Loffler F."/>
        </authorList>
    </citation>
    <scope>NUCLEOTIDE SEQUENCE</scope>
</reference>
<gene>
    <name evidence="1" type="ORF">SDC9_207209</name>
</gene>
<name>A0A645J750_9ZZZZ</name>
<dbReference type="AlphaFoldDB" id="A0A645J750"/>
<protein>
    <recommendedName>
        <fullName evidence="2">DUF924 domain-containing protein</fullName>
    </recommendedName>
</protein>
<dbReference type="EMBL" id="VSSQ01133576">
    <property type="protein sequence ID" value="MPN59488.1"/>
    <property type="molecule type" value="Genomic_DNA"/>
</dbReference>
<dbReference type="SUPFAM" id="SSF48452">
    <property type="entry name" value="TPR-like"/>
    <property type="match status" value="1"/>
</dbReference>
<sequence>MFEVLGDLEYLRFAELHRDIIRRFGRFPHRNAVLGRIPTPEELHFLAEGGFAG</sequence>
<accession>A0A645J750</accession>
<dbReference type="Gene3D" id="1.25.40.10">
    <property type="entry name" value="Tetratricopeptide repeat domain"/>
    <property type="match status" value="1"/>
</dbReference>